<protein>
    <submittedName>
        <fullName evidence="2">Uncharacterized protein</fullName>
    </submittedName>
</protein>
<evidence type="ECO:0000256" key="1">
    <source>
        <dbReference type="SAM" id="Phobius"/>
    </source>
</evidence>
<name>A0A2A2MG24_9GAMM</name>
<keyword evidence="1" id="KW-1133">Transmembrane helix</keyword>
<gene>
    <name evidence="2" type="ORF">CJD50_06460</name>
</gene>
<keyword evidence="1" id="KW-0812">Transmembrane</keyword>
<keyword evidence="1" id="KW-0472">Membrane</keyword>
<dbReference type="AlphaFoldDB" id="A0A2A2MG24"/>
<accession>A0A2A2MG24</accession>
<proteinExistence type="predicted"/>
<organism evidence="2 3">
    <name type="scientific">Hafnia paralvei</name>
    <dbReference type="NCBI Taxonomy" id="546367"/>
    <lineage>
        <taxon>Bacteria</taxon>
        <taxon>Pseudomonadati</taxon>
        <taxon>Pseudomonadota</taxon>
        <taxon>Gammaproteobacteria</taxon>
        <taxon>Enterobacterales</taxon>
        <taxon>Hafniaceae</taxon>
        <taxon>Hafnia</taxon>
    </lineage>
</organism>
<dbReference type="EMBL" id="NQMS01000002">
    <property type="protein sequence ID" value="PAV97784.1"/>
    <property type="molecule type" value="Genomic_DNA"/>
</dbReference>
<feature type="transmembrane region" description="Helical" evidence="1">
    <location>
        <begin position="21"/>
        <end position="42"/>
    </location>
</feature>
<dbReference type="PROSITE" id="PS51257">
    <property type="entry name" value="PROKAR_LIPOPROTEIN"/>
    <property type="match status" value="1"/>
</dbReference>
<comment type="caution">
    <text evidence="2">The sequence shown here is derived from an EMBL/GenBank/DDBJ whole genome shotgun (WGS) entry which is preliminary data.</text>
</comment>
<dbReference type="Proteomes" id="UP000218796">
    <property type="component" value="Unassembled WGS sequence"/>
</dbReference>
<sequence length="232" mass="24721">MSGSVKKTVAQSSIGTEIKSTLLSCGALVLTAVACVVASGAVPLTAGTSTPLAIMAAAGTAATAVQCGNGLWRLYDIEFNDAKGVTWVDTQEWYLATSTALDLISLASLAGPLKEVVMTYRAMKSASSMKVFNWLKRYSRMERVRLTEGIIKYLNPGISNKVMKAMIRAGKYPRRFPTNAVRRELAKQMISVITSAMAISGSKLNGVIHSPESISASGEYVFGLLQSMAVVN</sequence>
<keyword evidence="3" id="KW-1185">Reference proteome</keyword>
<dbReference type="OrthoDB" id="6828104at2"/>
<reference evidence="2 3" key="1">
    <citation type="submission" date="2017-08" db="EMBL/GenBank/DDBJ databases">
        <title>Draft Genome Sequence of Hafnia alvei CITHA-6 Isolated from Raw Bovine Milk.</title>
        <authorList>
            <person name="Culligan E.P."/>
            <person name="Mcsweeney A."/>
            <person name="O'Doherty C."/>
            <person name="Gleeson E."/>
            <person name="O'Riordan D."/>
            <person name="Sleator R.D."/>
        </authorList>
    </citation>
    <scope>NUCLEOTIDE SEQUENCE [LARGE SCALE GENOMIC DNA]</scope>
    <source>
        <strain evidence="2 3">CITHA-6</strain>
    </source>
</reference>
<evidence type="ECO:0000313" key="2">
    <source>
        <dbReference type="EMBL" id="PAV97784.1"/>
    </source>
</evidence>
<evidence type="ECO:0000313" key="3">
    <source>
        <dbReference type="Proteomes" id="UP000218796"/>
    </source>
</evidence>